<dbReference type="GO" id="GO:0008168">
    <property type="term" value="F:methyltransferase activity"/>
    <property type="evidence" value="ECO:0007669"/>
    <property type="project" value="UniProtKB-KW"/>
</dbReference>
<evidence type="ECO:0000259" key="1">
    <source>
        <dbReference type="Pfam" id="PF18096"/>
    </source>
</evidence>
<keyword evidence="2" id="KW-0489">Methyltransferase</keyword>
<dbReference type="CDD" id="cd02440">
    <property type="entry name" value="AdoMet_MTases"/>
    <property type="match status" value="1"/>
</dbReference>
<keyword evidence="2" id="KW-0808">Transferase</keyword>
<reference evidence="3" key="1">
    <citation type="journal article" date="2019" name="Int. J. Syst. Evol. Microbiol.">
        <title>The Global Catalogue of Microorganisms (GCM) 10K type strain sequencing project: providing services to taxonomists for standard genome sequencing and annotation.</title>
        <authorList>
            <consortium name="The Broad Institute Genomics Platform"/>
            <consortium name="The Broad Institute Genome Sequencing Center for Infectious Disease"/>
            <person name="Wu L."/>
            <person name="Ma J."/>
        </authorList>
    </citation>
    <scope>NUCLEOTIDE SEQUENCE [LARGE SCALE GENOMIC DNA]</scope>
    <source>
        <strain evidence="3">JCM 12165</strain>
    </source>
</reference>
<dbReference type="Pfam" id="PF18096">
    <property type="entry name" value="Thump_like"/>
    <property type="match status" value="1"/>
</dbReference>
<proteinExistence type="predicted"/>
<dbReference type="GO" id="GO:0032259">
    <property type="term" value="P:methylation"/>
    <property type="evidence" value="ECO:0007669"/>
    <property type="project" value="UniProtKB-KW"/>
</dbReference>
<evidence type="ECO:0000313" key="2">
    <source>
        <dbReference type="EMBL" id="MFD1531881.1"/>
    </source>
</evidence>
<dbReference type="SUPFAM" id="SSF53335">
    <property type="entry name" value="S-adenosyl-L-methionine-dependent methyltransferases"/>
    <property type="match status" value="1"/>
</dbReference>
<dbReference type="PANTHER" id="PTHR14741">
    <property type="entry name" value="S-ADENOSYLMETHIONINE-DEPENDENT METHYLTRANSFERASE RELATED"/>
    <property type="match status" value="1"/>
</dbReference>
<name>A0ABW4FQG2_9PSEU</name>
<dbReference type="Proteomes" id="UP001597145">
    <property type="component" value="Unassembled WGS sequence"/>
</dbReference>
<protein>
    <submittedName>
        <fullName evidence="2">Class I SAM-dependent methyltransferase</fullName>
    </submittedName>
</protein>
<keyword evidence="3" id="KW-1185">Reference proteome</keyword>
<dbReference type="InterPro" id="IPR041497">
    <property type="entry name" value="Thump-like"/>
</dbReference>
<dbReference type="Gene3D" id="3.40.50.150">
    <property type="entry name" value="Vaccinia Virus protein VP39"/>
    <property type="match status" value="1"/>
</dbReference>
<comment type="caution">
    <text evidence="2">The sequence shown here is derived from an EMBL/GenBank/DDBJ whole genome shotgun (WGS) entry which is preliminary data.</text>
</comment>
<dbReference type="Pfam" id="PF09445">
    <property type="entry name" value="Methyltransf_15"/>
    <property type="match status" value="1"/>
</dbReference>
<dbReference type="InterPro" id="IPR019012">
    <property type="entry name" value="RNA_cap_Gua-N2-MeTrfase"/>
</dbReference>
<gene>
    <name evidence="2" type="ORF">ACFSCY_20825</name>
</gene>
<evidence type="ECO:0000313" key="3">
    <source>
        <dbReference type="Proteomes" id="UP001597145"/>
    </source>
</evidence>
<accession>A0ABW4FQG2</accession>
<dbReference type="InterPro" id="IPR029063">
    <property type="entry name" value="SAM-dependent_MTases_sf"/>
</dbReference>
<organism evidence="2 3">
    <name type="scientific">Pseudonocardia aurantiaca</name>
    <dbReference type="NCBI Taxonomy" id="75290"/>
    <lineage>
        <taxon>Bacteria</taxon>
        <taxon>Bacillati</taxon>
        <taxon>Actinomycetota</taxon>
        <taxon>Actinomycetes</taxon>
        <taxon>Pseudonocardiales</taxon>
        <taxon>Pseudonocardiaceae</taxon>
        <taxon>Pseudonocardia</taxon>
    </lineage>
</organism>
<sequence>MTTDRLRALLAPEGQEILEFLRGQDVTGPDALRLGTELRARYPAQLVADAMGQQELRMRAAAKFAQAQDMFFTRPGLEQASAEVVARHRAARYVGAESVADLCCGIGGDLLALAGGSRVLAVDRDPVHLWMAEQNARAYGLGDAVSTLDADVRAAAIESVDAVFIDPARRSPRGRMRTGESEPPLEWCVDLAERVAAVGVKAAPGIPHDDVPSGWELEFVSVDRDLKEAAAWSPALATARARATLLPGGHTLVDTRGDPVPVREPGAFLLDPDPAVTRAGVVEELARRVGAWKIDDRIAFLSADEPVSTPFARTLRVIDSAPWNQKRLPQKLRALDVGAVDIRRRGLAGDVDALHRRLKLSGSRRATLVMTRVRDQPWGFVCVTPDTA</sequence>
<dbReference type="PANTHER" id="PTHR14741:SF32">
    <property type="entry name" value="TRIMETHYLGUANOSINE SYNTHASE"/>
    <property type="match status" value="1"/>
</dbReference>
<dbReference type="RefSeq" id="WP_343974348.1">
    <property type="nucleotide sequence ID" value="NZ_BAAAJG010000007.1"/>
</dbReference>
<dbReference type="EMBL" id="JBHUCP010000016">
    <property type="protein sequence ID" value="MFD1531881.1"/>
    <property type="molecule type" value="Genomic_DNA"/>
</dbReference>
<feature type="domain" description="THUMP-like" evidence="1">
    <location>
        <begin position="312"/>
        <end position="382"/>
    </location>
</feature>